<reference evidence="3 4" key="1">
    <citation type="submission" date="2019-07" db="EMBL/GenBank/DDBJ databases">
        <title>Salinicoccus cyprini sp. nov., isolated from gastro-intestinal tract of mirror carp, Cyprinus carpio var. specularis, collected from Gobind Sagar Reservoir, Himachal Pradesh, India.</title>
        <authorList>
            <person name="Talwar C."/>
            <person name="Singh A.K."/>
            <person name="Lal R."/>
            <person name="Negi R.K."/>
        </authorList>
    </citation>
    <scope>NUCLEOTIDE SEQUENCE [LARGE SCALE GENOMIC DNA]</scope>
    <source>
        <strain evidence="3 4">CT19</strain>
    </source>
</reference>
<dbReference type="AlphaFoldDB" id="A0A558AY52"/>
<accession>A0A558AY52</accession>
<gene>
    <name evidence="3" type="primary">dprA</name>
    <name evidence="3" type="ORF">FO441_02600</name>
</gene>
<dbReference type="SUPFAM" id="SSF102405">
    <property type="entry name" value="MCP/YpsA-like"/>
    <property type="match status" value="1"/>
</dbReference>
<dbReference type="NCBIfam" id="TIGR00732">
    <property type="entry name" value="dprA"/>
    <property type="match status" value="1"/>
</dbReference>
<evidence type="ECO:0000256" key="1">
    <source>
        <dbReference type="ARBA" id="ARBA00006525"/>
    </source>
</evidence>
<sequence>MDRICLSFAGVTAHEYKVLNGKINEKMTGGLRQKVSYAKSLEGELLAQSLTDEGIGYMTIEDENYPVLLKEIHDPPYILYYRGEAALMQRRMLGIVGSRKATCYTGTGLKSILPELDRDIAIVSGLAHGADDLAHLKAMENGFSTIGVLAFGHGTHYPRSTWNTRLKMEGEGLVISEYPPATQVAKWRFVARNRIIAGLSEGILVTEAEARSGSLITLDMALNENRHAYCMPGNIHALQSKGTNLRIQEGAKMVLSGADIMEDFNS</sequence>
<dbReference type="InterPro" id="IPR003488">
    <property type="entry name" value="DprA"/>
</dbReference>
<dbReference type="PANTHER" id="PTHR43022:SF1">
    <property type="entry name" value="PROTEIN SMF"/>
    <property type="match status" value="1"/>
</dbReference>
<dbReference type="InterPro" id="IPR057666">
    <property type="entry name" value="DrpA_SLOG"/>
</dbReference>
<dbReference type="OrthoDB" id="9785707at2"/>
<comment type="similarity">
    <text evidence="1">Belongs to the DprA/Smf family.</text>
</comment>
<evidence type="ECO:0000313" key="3">
    <source>
        <dbReference type="EMBL" id="TVT29189.1"/>
    </source>
</evidence>
<name>A0A558AY52_9STAP</name>
<dbReference type="Proteomes" id="UP000315103">
    <property type="component" value="Unassembled WGS sequence"/>
</dbReference>
<dbReference type="RefSeq" id="WP_145285359.1">
    <property type="nucleotide sequence ID" value="NZ_VMSJ01000001.1"/>
</dbReference>
<keyword evidence="4" id="KW-1185">Reference proteome</keyword>
<dbReference type="PANTHER" id="PTHR43022">
    <property type="entry name" value="PROTEIN SMF"/>
    <property type="match status" value="1"/>
</dbReference>
<evidence type="ECO:0000313" key="4">
    <source>
        <dbReference type="Proteomes" id="UP000315103"/>
    </source>
</evidence>
<evidence type="ECO:0000259" key="2">
    <source>
        <dbReference type="Pfam" id="PF02481"/>
    </source>
</evidence>
<comment type="caution">
    <text evidence="3">The sequence shown here is derived from an EMBL/GenBank/DDBJ whole genome shotgun (WGS) entry which is preliminary data.</text>
</comment>
<organism evidence="3 4">
    <name type="scientific">Salinicoccus cyprini</name>
    <dbReference type="NCBI Taxonomy" id="2493691"/>
    <lineage>
        <taxon>Bacteria</taxon>
        <taxon>Bacillati</taxon>
        <taxon>Bacillota</taxon>
        <taxon>Bacilli</taxon>
        <taxon>Bacillales</taxon>
        <taxon>Staphylococcaceae</taxon>
        <taxon>Salinicoccus</taxon>
    </lineage>
</organism>
<protein>
    <submittedName>
        <fullName evidence="3">DNA-protecting protein DprA</fullName>
    </submittedName>
</protein>
<dbReference type="Pfam" id="PF02481">
    <property type="entry name" value="DNA_processg_A"/>
    <property type="match status" value="1"/>
</dbReference>
<dbReference type="GO" id="GO:0009294">
    <property type="term" value="P:DNA-mediated transformation"/>
    <property type="evidence" value="ECO:0007669"/>
    <property type="project" value="InterPro"/>
</dbReference>
<dbReference type="EMBL" id="VMSJ01000001">
    <property type="protein sequence ID" value="TVT29189.1"/>
    <property type="molecule type" value="Genomic_DNA"/>
</dbReference>
<dbReference type="Gene3D" id="3.40.50.450">
    <property type="match status" value="1"/>
</dbReference>
<proteinExistence type="inferred from homology"/>
<feature type="domain" description="Smf/DprA SLOG" evidence="2">
    <location>
        <begin position="57"/>
        <end position="264"/>
    </location>
</feature>